<gene>
    <name evidence="3" type="ORF">URODEC1_LOCUS57290</name>
</gene>
<dbReference type="Pfam" id="PF13968">
    <property type="entry name" value="DUF4220"/>
    <property type="match status" value="1"/>
</dbReference>
<name>A0ABC9APL4_9POAL</name>
<feature type="transmembrane region" description="Helical" evidence="1">
    <location>
        <begin position="46"/>
        <end position="67"/>
    </location>
</feature>
<feature type="domain" description="DUF4220" evidence="2">
    <location>
        <begin position="49"/>
        <end position="364"/>
    </location>
</feature>
<keyword evidence="1" id="KW-0812">Transmembrane</keyword>
<proteinExistence type="predicted"/>
<feature type="transmembrane region" description="Helical" evidence="1">
    <location>
        <begin position="317"/>
        <end position="338"/>
    </location>
</feature>
<keyword evidence="1" id="KW-1133">Transmembrane helix</keyword>
<evidence type="ECO:0000313" key="4">
    <source>
        <dbReference type="Proteomes" id="UP001497457"/>
    </source>
</evidence>
<keyword evidence="1" id="KW-0472">Membrane</keyword>
<protein>
    <recommendedName>
        <fullName evidence="2">DUF4220 domain-containing protein</fullName>
    </recommendedName>
</protein>
<dbReference type="AlphaFoldDB" id="A0ABC9APL4"/>
<dbReference type="InterPro" id="IPR025315">
    <property type="entry name" value="DUF4220"/>
</dbReference>
<dbReference type="EMBL" id="OZ075132">
    <property type="protein sequence ID" value="CAL4983970.1"/>
    <property type="molecule type" value="Genomic_DNA"/>
</dbReference>
<feature type="transmembrane region" description="Helical" evidence="1">
    <location>
        <begin position="13"/>
        <end position="34"/>
    </location>
</feature>
<organism evidence="3 4">
    <name type="scientific">Urochloa decumbens</name>
    <dbReference type="NCBI Taxonomy" id="240449"/>
    <lineage>
        <taxon>Eukaryota</taxon>
        <taxon>Viridiplantae</taxon>
        <taxon>Streptophyta</taxon>
        <taxon>Embryophyta</taxon>
        <taxon>Tracheophyta</taxon>
        <taxon>Spermatophyta</taxon>
        <taxon>Magnoliopsida</taxon>
        <taxon>Liliopsida</taxon>
        <taxon>Poales</taxon>
        <taxon>Poaceae</taxon>
        <taxon>PACMAD clade</taxon>
        <taxon>Panicoideae</taxon>
        <taxon>Panicodae</taxon>
        <taxon>Paniceae</taxon>
        <taxon>Melinidinae</taxon>
        <taxon>Urochloa</taxon>
    </lineage>
</organism>
<sequence>MDFSEPVQWWEEWQLRILVLSSLFIQYFLFLTAALRKHRIPAWFRFLIWLAYIGSDAVAIYALAILYNRQKKQEQVPLLTPSRSTDLQMLWTPILLLHLGGQSGITAYNIEDNELWRRHVLTAVSQVSIAIYVLFKSSTNDLEILKAAFLLSIYGTLKCLWKPWDLKRVSINSLVDSSSSEEKGEISSLHEYLGAAVQIFQPHRLFRFRREGSDDTEFERLYGLFVDLAPTYSDRLSFVKHMVKNPDKAHHLVQCGLSSAFNRLYTKESLHPFGSTVRRVLATNLLLGIGTALYYLIRSQKAQDNNTDTNITYALLFLTFILEQFMPFVMYLDITAWLPPRRKTDHRIVNGLWSDQVSQYNLIGYLARNKKC</sequence>
<reference evidence="3" key="1">
    <citation type="submission" date="2024-10" db="EMBL/GenBank/DDBJ databases">
        <authorList>
            <person name="Ryan C."/>
        </authorList>
    </citation>
    <scope>NUCLEOTIDE SEQUENCE [LARGE SCALE GENOMIC DNA]</scope>
</reference>
<evidence type="ECO:0000259" key="2">
    <source>
        <dbReference type="Pfam" id="PF13968"/>
    </source>
</evidence>
<dbReference type="Proteomes" id="UP001497457">
    <property type="component" value="Chromosome 22rd"/>
</dbReference>
<keyword evidence="4" id="KW-1185">Reference proteome</keyword>
<evidence type="ECO:0000313" key="3">
    <source>
        <dbReference type="EMBL" id="CAL4983970.1"/>
    </source>
</evidence>
<feature type="transmembrane region" description="Helical" evidence="1">
    <location>
        <begin position="280"/>
        <end position="297"/>
    </location>
</feature>
<dbReference type="PANTHER" id="PTHR31325">
    <property type="entry name" value="OS01G0798800 PROTEIN-RELATED"/>
    <property type="match status" value="1"/>
</dbReference>
<accession>A0ABC9APL4</accession>
<evidence type="ECO:0000256" key="1">
    <source>
        <dbReference type="SAM" id="Phobius"/>
    </source>
</evidence>